<keyword evidence="10" id="KW-0460">Magnesium</keyword>
<accession>A0A316V1P3</accession>
<evidence type="ECO:0000259" key="19">
    <source>
        <dbReference type="SMART" id="SM00831"/>
    </source>
</evidence>
<keyword evidence="5 17" id="KW-0812">Transmembrane</keyword>
<dbReference type="PROSITE" id="PS00154">
    <property type="entry name" value="ATPASE_E1_E2"/>
    <property type="match status" value="1"/>
</dbReference>
<dbReference type="InterPro" id="IPR004014">
    <property type="entry name" value="ATPase_P-typ_cation-transptr_N"/>
</dbReference>
<keyword evidence="9 17" id="KW-0067">ATP-binding</keyword>
<dbReference type="InterPro" id="IPR018303">
    <property type="entry name" value="ATPase_P-typ_P_site"/>
</dbReference>
<dbReference type="GO" id="GO:0016887">
    <property type="term" value="F:ATP hydrolysis activity"/>
    <property type="evidence" value="ECO:0007669"/>
    <property type="project" value="InterPro"/>
</dbReference>
<evidence type="ECO:0000256" key="13">
    <source>
        <dbReference type="ARBA" id="ARBA00023065"/>
    </source>
</evidence>
<evidence type="ECO:0000256" key="5">
    <source>
        <dbReference type="ARBA" id="ARBA00022692"/>
    </source>
</evidence>
<dbReference type="SFLD" id="SFLDS00003">
    <property type="entry name" value="Haloacid_Dehalogenase"/>
    <property type="match status" value="1"/>
</dbReference>
<dbReference type="InterPro" id="IPR023299">
    <property type="entry name" value="ATPase_P-typ_cyto_dom_N"/>
</dbReference>
<evidence type="ECO:0000256" key="9">
    <source>
        <dbReference type="ARBA" id="ARBA00022840"/>
    </source>
</evidence>
<dbReference type="Gene3D" id="1.20.1110.10">
    <property type="entry name" value="Calcium-transporting ATPase, transmembrane domain"/>
    <property type="match status" value="1"/>
</dbReference>
<dbReference type="InterPro" id="IPR006408">
    <property type="entry name" value="P-type_ATPase_IIB"/>
</dbReference>
<feature type="transmembrane region" description="Helical" evidence="17">
    <location>
        <begin position="1090"/>
        <end position="1106"/>
    </location>
</feature>
<feature type="region of interest" description="Disordered" evidence="18">
    <location>
        <begin position="1"/>
        <end position="48"/>
    </location>
</feature>
<keyword evidence="4 17" id="KW-0109">Calcium transport</keyword>
<evidence type="ECO:0000256" key="10">
    <source>
        <dbReference type="ARBA" id="ARBA00022842"/>
    </source>
</evidence>
<dbReference type="SUPFAM" id="SSF81660">
    <property type="entry name" value="Metal cation-transporting ATPase, ATP-binding domain N"/>
    <property type="match status" value="1"/>
</dbReference>
<keyword evidence="3" id="KW-0926">Vacuole</keyword>
<evidence type="ECO:0000256" key="1">
    <source>
        <dbReference type="ARBA" id="ARBA00004128"/>
    </source>
</evidence>
<comment type="function">
    <text evidence="17">Catalyzes the hydrolysis of ATP coupled with the transport of calcium.</text>
</comment>
<dbReference type="FunFam" id="1.20.1110.10:FF:000002">
    <property type="entry name" value="Calcium-transporting ATPase"/>
    <property type="match status" value="1"/>
</dbReference>
<feature type="region of interest" description="Disordered" evidence="18">
    <location>
        <begin position="571"/>
        <end position="590"/>
    </location>
</feature>
<sequence>MSGDLTHARSNDQGNIQSSKNQSATISTNASRDDHLKKEKAEISKEADEEIKQNASWWKKAKANFAGATRAGRLAAQAQEMQALKKRQREMDPTPFRIRPIELAELVDPKNVGLLRDLGGVQGLLASLGTDAEKGLDLSSGTGVKEDTIEAKEPKKELRDEDDLESGDHENEKQPSKYPFVHASSEDRKRVYGANTLPEKKSKSLLLLMWLALQDKILILLCVAAVISLALGLYSDFGAPPEFVECSNPPPGQEQCELPNVDWVEGVAILVAVVIVDIVGSLNDWQKERQFKKLNAKKEERDVKVIRSGKRALMNVHYVQVGDILEIEPGEILPCDGIFLRGHNVKCDESGATGESDMIRKVSYEECLADLEKHESTGEKLPHRDCFMISGSRCMEGVGEYVVIAVGPTSFHGKLMMSLRSDSEITPLQAKLNRLAEIIAYAGTTAGVLLFIALMIKFFVRLAKPLPDSPHTPDEKAQAFIDILIEAVVIIVVAVPEGLPLATTLALAFATKRMTKENLLVRLLSACETSANCSVICTDKTGTLTSNEMTVVAGSVGVHLKFARDMNENQGRVETQKAGNEAAKKTTKTSGDWAVEQRELSSVVDGPLRTLFNDAIAVNSTAFEEDEKARSIREGAKNKSIFGKILQSIPFMATKEKDDKVNASTFVGSKTETALLKMSKELNWESYRESRIRNEVVTNFPFSSERKAMAVVVKKREGGYRLYVKGASEVLTKLCNSHVEVQRGSSSGDIDVKPFNDDTRQNVAKTIIFYANQMLRTLAICYKDIPEWPPRDSQFDEDGLVKYEGLAYDLTLISIVGIEDPLRPGVRNAVATCSKAGVQVKMCTGDNALTARSIATQCGIFTPGGIIMEGPMFRQLNDFDMMQIVPRLQVLARCSPEDKKTLVECLKRMEHVVGVTGDGTNDAPALKTANVGFSMGIAGTEVAREASDIILMDDNFESIVTAIMWGRSVNDAVRRFLQFQLSVNIGAVGVTFITAVADRAVFTAVQLLWINLIMDTLAALALATDPASPDLLDRKPDKRTAPLLTTDMWKMIIGQSIYQFALILTLNFAGDSILGYNRTDPEGRRIQDEILRALIFNVYVFCQLFNQVNCRSLTRNLNIFKGLHKNVWFMGIMAIEVGLQVLIVYVGGAAFSVTKLDGTNWAITVVAGLISWPIGVLIRLIPTKPIDLIMIRFGLMPDPEALPKHKRRSPTEVQADADQVDWDAPVIGQLAQKLGAFARIRGGRSRLAFMGKTRNQKLREAEVHPGNLMALVPALIGAGIVGNWHPSNPPEASRSEPAAGDPSVSSWQLYQGGKIQVHPETSPDDEVLETLKGHRNMKFSTAK</sequence>
<dbReference type="InterPro" id="IPR023214">
    <property type="entry name" value="HAD_sf"/>
</dbReference>
<evidence type="ECO:0000256" key="11">
    <source>
        <dbReference type="ARBA" id="ARBA00022967"/>
    </source>
</evidence>
<evidence type="ECO:0000313" key="20">
    <source>
        <dbReference type="EMBL" id="PWN31470.1"/>
    </source>
</evidence>
<keyword evidence="6" id="KW-0479">Metal-binding</keyword>
<dbReference type="InParanoid" id="A0A316V1P3"/>
<keyword evidence="13 17" id="KW-0406">Ion transport</keyword>
<dbReference type="SUPFAM" id="SSF81665">
    <property type="entry name" value="Calcium ATPase, transmembrane domain M"/>
    <property type="match status" value="1"/>
</dbReference>
<evidence type="ECO:0000256" key="7">
    <source>
        <dbReference type="ARBA" id="ARBA00022741"/>
    </source>
</evidence>
<organism evidence="20 21">
    <name type="scientific">Meira miltonrushii</name>
    <dbReference type="NCBI Taxonomy" id="1280837"/>
    <lineage>
        <taxon>Eukaryota</taxon>
        <taxon>Fungi</taxon>
        <taxon>Dikarya</taxon>
        <taxon>Basidiomycota</taxon>
        <taxon>Ustilaginomycotina</taxon>
        <taxon>Exobasidiomycetes</taxon>
        <taxon>Exobasidiales</taxon>
        <taxon>Brachybasidiaceae</taxon>
        <taxon>Meira</taxon>
    </lineage>
</organism>
<keyword evidence="14 17" id="KW-0472">Membrane</keyword>
<evidence type="ECO:0000256" key="15">
    <source>
        <dbReference type="ARBA" id="ARBA00038148"/>
    </source>
</evidence>
<dbReference type="Gene3D" id="2.70.150.10">
    <property type="entry name" value="Calcium-transporting ATPase, cytoplasmic transduction domain A"/>
    <property type="match status" value="1"/>
</dbReference>
<dbReference type="SUPFAM" id="SSF56784">
    <property type="entry name" value="HAD-like"/>
    <property type="match status" value="1"/>
</dbReference>
<dbReference type="PANTHER" id="PTHR24093">
    <property type="entry name" value="CATION TRANSPORTING ATPASE"/>
    <property type="match status" value="1"/>
</dbReference>
<comment type="similarity">
    <text evidence="15 17">Belongs to the cation transport ATPase (P-type) (TC 3.A.3) family.</text>
</comment>
<dbReference type="Pfam" id="PF00689">
    <property type="entry name" value="Cation_ATPase_C"/>
    <property type="match status" value="1"/>
</dbReference>
<feature type="compositionally biased region" description="Basic and acidic residues" evidence="18">
    <location>
        <begin position="31"/>
        <end position="48"/>
    </location>
</feature>
<dbReference type="EC" id="7.2.2.10" evidence="17"/>
<dbReference type="FunCoup" id="A0A316V1P3">
    <property type="interactions" value="312"/>
</dbReference>
<feature type="transmembrane region" description="Helical" evidence="17">
    <location>
        <begin position="438"/>
        <end position="460"/>
    </location>
</feature>
<evidence type="ECO:0000256" key="8">
    <source>
        <dbReference type="ARBA" id="ARBA00022837"/>
    </source>
</evidence>
<dbReference type="SUPFAM" id="SSF81653">
    <property type="entry name" value="Calcium ATPase, transduction domain A"/>
    <property type="match status" value="1"/>
</dbReference>
<dbReference type="GO" id="GO:0006874">
    <property type="term" value="P:intracellular calcium ion homeostasis"/>
    <property type="evidence" value="ECO:0007669"/>
    <property type="project" value="TreeGrafter"/>
</dbReference>
<dbReference type="InterPro" id="IPR008250">
    <property type="entry name" value="ATPase_P-typ_transduc_dom_A_sf"/>
</dbReference>
<feature type="transmembrane region" description="Helical" evidence="17">
    <location>
        <begin position="1161"/>
        <end position="1182"/>
    </location>
</feature>
<feature type="transmembrane region" description="Helical" evidence="17">
    <location>
        <begin position="217"/>
        <end position="235"/>
    </location>
</feature>
<dbReference type="GO" id="GO:0005388">
    <property type="term" value="F:P-type calcium transporter activity"/>
    <property type="evidence" value="ECO:0007669"/>
    <property type="project" value="UniProtKB-EC"/>
</dbReference>
<evidence type="ECO:0000256" key="17">
    <source>
        <dbReference type="RuleBase" id="RU361146"/>
    </source>
</evidence>
<dbReference type="Pfam" id="PF00690">
    <property type="entry name" value="Cation_ATPase_N"/>
    <property type="match status" value="1"/>
</dbReference>
<dbReference type="Gene3D" id="3.40.1110.10">
    <property type="entry name" value="Calcium-transporting ATPase, cytoplasmic domain N"/>
    <property type="match status" value="1"/>
</dbReference>
<gene>
    <name evidence="20" type="ORF">FA14DRAFT_128102</name>
</gene>
<keyword evidence="8 17" id="KW-0106">Calcium</keyword>
<dbReference type="FunFam" id="1.20.1110.10:FF:000039">
    <property type="entry name" value="Calcium-transporting ATPase"/>
    <property type="match status" value="1"/>
</dbReference>
<evidence type="ECO:0000256" key="18">
    <source>
        <dbReference type="SAM" id="MobiDB-lite"/>
    </source>
</evidence>
<proteinExistence type="inferred from homology"/>
<dbReference type="InterPro" id="IPR036412">
    <property type="entry name" value="HAD-like_sf"/>
</dbReference>
<dbReference type="GO" id="GO:0046872">
    <property type="term" value="F:metal ion binding"/>
    <property type="evidence" value="ECO:0007669"/>
    <property type="project" value="UniProtKB-KW"/>
</dbReference>
<dbReference type="InterPro" id="IPR006068">
    <property type="entry name" value="ATPase_P-typ_cation-transptr_C"/>
</dbReference>
<dbReference type="PANTHER" id="PTHR24093:SF369">
    <property type="entry name" value="CALCIUM-TRANSPORTING ATPASE"/>
    <property type="match status" value="1"/>
</dbReference>
<dbReference type="GO" id="GO:0005524">
    <property type="term" value="F:ATP binding"/>
    <property type="evidence" value="ECO:0007669"/>
    <property type="project" value="UniProtKB-KW"/>
</dbReference>
<dbReference type="PRINTS" id="PR00120">
    <property type="entry name" value="HATPASE"/>
</dbReference>
<dbReference type="Proteomes" id="UP000245771">
    <property type="component" value="Unassembled WGS sequence"/>
</dbReference>
<feature type="transmembrane region" description="Helical" evidence="17">
    <location>
        <begin position="1008"/>
        <end position="1027"/>
    </location>
</feature>
<name>A0A316V1P3_9BASI</name>
<dbReference type="EMBL" id="KZ819608">
    <property type="protein sequence ID" value="PWN31470.1"/>
    <property type="molecule type" value="Genomic_DNA"/>
</dbReference>
<evidence type="ECO:0000256" key="4">
    <source>
        <dbReference type="ARBA" id="ARBA00022568"/>
    </source>
</evidence>
<keyword evidence="2 17" id="KW-0813">Transport</keyword>
<dbReference type="RefSeq" id="XP_025351772.1">
    <property type="nucleotide sequence ID" value="XM_025496837.1"/>
</dbReference>
<evidence type="ECO:0000256" key="3">
    <source>
        <dbReference type="ARBA" id="ARBA00022554"/>
    </source>
</evidence>
<comment type="catalytic activity">
    <reaction evidence="16 17">
        <text>Ca(2+)(in) + ATP + H2O = Ca(2+)(out) + ADP + phosphate + H(+)</text>
        <dbReference type="Rhea" id="RHEA:18105"/>
        <dbReference type="ChEBI" id="CHEBI:15377"/>
        <dbReference type="ChEBI" id="CHEBI:15378"/>
        <dbReference type="ChEBI" id="CHEBI:29108"/>
        <dbReference type="ChEBI" id="CHEBI:30616"/>
        <dbReference type="ChEBI" id="CHEBI:43474"/>
        <dbReference type="ChEBI" id="CHEBI:456216"/>
        <dbReference type="EC" id="7.2.2.10"/>
    </reaction>
</comment>
<evidence type="ECO:0000256" key="14">
    <source>
        <dbReference type="ARBA" id="ARBA00023136"/>
    </source>
</evidence>
<dbReference type="InterPro" id="IPR023298">
    <property type="entry name" value="ATPase_P-typ_TM_dom_sf"/>
</dbReference>
<dbReference type="NCBIfam" id="TIGR01494">
    <property type="entry name" value="ATPase_P-type"/>
    <property type="match status" value="2"/>
</dbReference>
<dbReference type="Gene3D" id="3.40.50.1000">
    <property type="entry name" value="HAD superfamily/HAD-like"/>
    <property type="match status" value="1"/>
</dbReference>
<evidence type="ECO:0000256" key="2">
    <source>
        <dbReference type="ARBA" id="ARBA00022448"/>
    </source>
</evidence>
<dbReference type="SFLD" id="SFLDG00002">
    <property type="entry name" value="C1.7:_P-type_atpase_like"/>
    <property type="match status" value="1"/>
</dbReference>
<dbReference type="InterPro" id="IPR044492">
    <property type="entry name" value="P_typ_ATPase_HD_dom"/>
</dbReference>
<evidence type="ECO:0000313" key="21">
    <source>
        <dbReference type="Proteomes" id="UP000245771"/>
    </source>
</evidence>
<dbReference type="FunFam" id="2.70.150.10:FF:000028">
    <property type="entry name" value="Calcium-transporting ATPase"/>
    <property type="match status" value="1"/>
</dbReference>
<dbReference type="PRINTS" id="PR00119">
    <property type="entry name" value="CATATPASE"/>
</dbReference>
<feature type="region of interest" description="Disordered" evidence="18">
    <location>
        <begin position="136"/>
        <end position="180"/>
    </location>
</feature>
<feature type="domain" description="Cation-transporting P-type ATPase N-terminal" evidence="19">
    <location>
        <begin position="117"/>
        <end position="233"/>
    </location>
</feature>
<dbReference type="SFLD" id="SFLDF00027">
    <property type="entry name" value="p-type_atpase"/>
    <property type="match status" value="1"/>
</dbReference>
<reference evidence="20 21" key="1">
    <citation type="journal article" date="2018" name="Mol. Biol. Evol.">
        <title>Broad Genomic Sampling Reveals a Smut Pathogenic Ancestry of the Fungal Clade Ustilaginomycotina.</title>
        <authorList>
            <person name="Kijpornyongpan T."/>
            <person name="Mondo S.J."/>
            <person name="Barry K."/>
            <person name="Sandor L."/>
            <person name="Lee J."/>
            <person name="Lipzen A."/>
            <person name="Pangilinan J."/>
            <person name="LaButti K."/>
            <person name="Hainaut M."/>
            <person name="Henrissat B."/>
            <person name="Grigoriev I.V."/>
            <person name="Spatafora J.W."/>
            <person name="Aime M.C."/>
        </authorList>
    </citation>
    <scope>NUCLEOTIDE SEQUENCE [LARGE SCALE GENOMIC DNA]</scope>
    <source>
        <strain evidence="20 21">MCA 3882</strain>
    </source>
</reference>
<dbReference type="InterPro" id="IPR059000">
    <property type="entry name" value="ATPase_P-type_domA"/>
</dbReference>
<evidence type="ECO:0000256" key="16">
    <source>
        <dbReference type="ARBA" id="ARBA00048694"/>
    </source>
</evidence>
<comment type="subcellular location">
    <subcellularLocation>
        <location evidence="17">Membrane</location>
        <topology evidence="17">Multi-pass membrane protein</topology>
    </subcellularLocation>
    <subcellularLocation>
        <location evidence="1">Vacuole membrane</location>
        <topology evidence="1">Multi-pass membrane protein</topology>
    </subcellularLocation>
</comment>
<dbReference type="Pfam" id="PF00122">
    <property type="entry name" value="E1-E2_ATPase"/>
    <property type="match status" value="1"/>
</dbReference>
<feature type="transmembrane region" description="Helical" evidence="17">
    <location>
        <begin position="267"/>
        <end position="285"/>
    </location>
</feature>
<dbReference type="FunFam" id="3.40.50.1000:FF:000018">
    <property type="entry name" value="Calcium-transporting ATPase"/>
    <property type="match status" value="1"/>
</dbReference>
<feature type="compositionally biased region" description="Basic and acidic residues" evidence="18">
    <location>
        <begin position="166"/>
        <end position="175"/>
    </location>
</feature>
<evidence type="ECO:0000256" key="6">
    <source>
        <dbReference type="ARBA" id="ARBA00022723"/>
    </source>
</evidence>
<evidence type="ECO:0000256" key="12">
    <source>
        <dbReference type="ARBA" id="ARBA00022989"/>
    </source>
</evidence>
<dbReference type="SMART" id="SM00831">
    <property type="entry name" value="Cation_ATPase_N"/>
    <property type="match status" value="1"/>
</dbReference>
<dbReference type="GeneID" id="37018618"/>
<feature type="transmembrane region" description="Helical" evidence="17">
    <location>
        <begin position="480"/>
        <end position="510"/>
    </location>
</feature>
<feature type="compositionally biased region" description="Polar residues" evidence="18">
    <location>
        <begin position="11"/>
        <end position="30"/>
    </location>
</feature>
<feature type="region of interest" description="Disordered" evidence="18">
    <location>
        <begin position="1286"/>
        <end position="1343"/>
    </location>
</feature>
<keyword evidence="12 17" id="KW-1133">Transmembrane helix</keyword>
<feature type="compositionally biased region" description="Basic and acidic residues" evidence="18">
    <location>
        <begin position="1"/>
        <end position="10"/>
    </location>
</feature>
<keyword evidence="21" id="KW-1185">Reference proteome</keyword>
<keyword evidence="11" id="KW-1278">Translocase</keyword>
<feature type="transmembrane region" description="Helical" evidence="17">
    <location>
        <begin position="1048"/>
        <end position="1070"/>
    </location>
</feature>
<dbReference type="STRING" id="1280837.A0A316V1P3"/>
<protein>
    <recommendedName>
        <fullName evidence="17">Calcium-transporting ATPase</fullName>
        <ecNumber evidence="17">7.2.2.10</ecNumber>
    </recommendedName>
</protein>
<dbReference type="InterPro" id="IPR001757">
    <property type="entry name" value="P_typ_ATPase"/>
</dbReference>
<feature type="transmembrane region" description="Helical" evidence="17">
    <location>
        <begin position="1127"/>
        <end position="1149"/>
    </location>
</feature>
<dbReference type="OrthoDB" id="3352408at2759"/>
<dbReference type="NCBIfam" id="TIGR01517">
    <property type="entry name" value="ATPase-IIB_Ca"/>
    <property type="match status" value="1"/>
</dbReference>
<feature type="compositionally biased region" description="Basic and acidic residues" evidence="18">
    <location>
        <begin position="144"/>
        <end position="159"/>
    </location>
</feature>
<keyword evidence="7 17" id="KW-0547">Nucleotide-binding</keyword>
<dbReference type="Pfam" id="PF13246">
    <property type="entry name" value="Cation_ATPase"/>
    <property type="match status" value="1"/>
</dbReference>
<comment type="caution">
    <text evidence="17">Lacks conserved residue(s) required for the propagation of feature annotation.</text>
</comment>
<dbReference type="GO" id="GO:0005774">
    <property type="term" value="C:vacuolar membrane"/>
    <property type="evidence" value="ECO:0007669"/>
    <property type="project" value="UniProtKB-SubCell"/>
</dbReference>
<dbReference type="GO" id="GO:0005886">
    <property type="term" value="C:plasma membrane"/>
    <property type="evidence" value="ECO:0007669"/>
    <property type="project" value="TreeGrafter"/>
</dbReference>